<evidence type="ECO:0000313" key="5">
    <source>
        <dbReference type="EMBL" id="RAP34862.1"/>
    </source>
</evidence>
<evidence type="ECO:0000313" key="6">
    <source>
        <dbReference type="Proteomes" id="UP000249458"/>
    </source>
</evidence>
<evidence type="ECO:0000256" key="1">
    <source>
        <dbReference type="ARBA" id="ARBA00005233"/>
    </source>
</evidence>
<dbReference type="AlphaFoldDB" id="A0A364LFS0"/>
<feature type="transmembrane region" description="Helical" evidence="4">
    <location>
        <begin position="6"/>
        <end position="29"/>
    </location>
</feature>
<dbReference type="Pfam" id="PF07963">
    <property type="entry name" value="N_methyl"/>
    <property type="match status" value="1"/>
</dbReference>
<evidence type="ECO:0000256" key="2">
    <source>
        <dbReference type="ARBA" id="ARBA00022481"/>
    </source>
</evidence>
<feature type="region of interest" description="Disordered" evidence="3">
    <location>
        <begin position="131"/>
        <end position="162"/>
    </location>
</feature>
<evidence type="ECO:0008006" key="7">
    <source>
        <dbReference type="Google" id="ProtNLM"/>
    </source>
</evidence>
<dbReference type="InterPro" id="IPR001082">
    <property type="entry name" value="Pilin"/>
</dbReference>
<accession>A0A364LFS0</accession>
<organism evidence="5 6">
    <name type="scientific">Legionella quinlivanii</name>
    <dbReference type="NCBI Taxonomy" id="45073"/>
    <lineage>
        <taxon>Bacteria</taxon>
        <taxon>Pseudomonadati</taxon>
        <taxon>Pseudomonadota</taxon>
        <taxon>Gammaproteobacteria</taxon>
        <taxon>Legionellales</taxon>
        <taxon>Legionellaceae</taxon>
        <taxon>Legionella</taxon>
    </lineage>
</organism>
<evidence type="ECO:0000256" key="4">
    <source>
        <dbReference type="SAM" id="Phobius"/>
    </source>
</evidence>
<evidence type="ECO:0000256" key="3">
    <source>
        <dbReference type="SAM" id="MobiDB-lite"/>
    </source>
</evidence>
<dbReference type="Proteomes" id="UP000249458">
    <property type="component" value="Unassembled WGS sequence"/>
</dbReference>
<protein>
    <recommendedName>
        <fullName evidence="7">Pilus assembly protein</fullName>
    </recommendedName>
</protein>
<dbReference type="GO" id="GO:0007155">
    <property type="term" value="P:cell adhesion"/>
    <property type="evidence" value="ECO:0007669"/>
    <property type="project" value="InterPro"/>
</dbReference>
<dbReference type="NCBIfam" id="TIGR02532">
    <property type="entry name" value="IV_pilin_GFxxxE"/>
    <property type="match status" value="1"/>
</dbReference>
<keyword evidence="4" id="KW-0472">Membrane</keyword>
<proteinExistence type="inferred from homology"/>
<sequence>MKALGFTIIELLIVVVVIGILATIAIPAYQDYTIRARVTEGLSLASAAKQTVSETTQVKNGVLPADNNAAGYSPPAATPSVSSINIQNGQITIAYTPLAGNGTIILTPTVQSGGEMIWDCRAGTLPDKYRPSTCRGGNATQGTNSGTGGDSGAGGNSGSGGNSNTERDWLWWLWWLFGR</sequence>
<dbReference type="Gene3D" id="3.30.700.10">
    <property type="entry name" value="Glycoprotein, Type 4 Pilin"/>
    <property type="match status" value="1"/>
</dbReference>
<dbReference type="InterPro" id="IPR012902">
    <property type="entry name" value="N_methyl_site"/>
</dbReference>
<keyword evidence="4" id="KW-1133">Transmembrane helix</keyword>
<dbReference type="InterPro" id="IPR045584">
    <property type="entry name" value="Pilin-like"/>
</dbReference>
<comment type="similarity">
    <text evidence="1">Belongs to the N-Me-Phe pilin family.</text>
</comment>
<keyword evidence="2" id="KW-0488">Methylation</keyword>
<keyword evidence="4" id="KW-0812">Transmembrane</keyword>
<reference evidence="5 6" key="1">
    <citation type="submission" date="2017-02" db="EMBL/GenBank/DDBJ databases">
        <title>Legionella quilivanii strain from human: case report and whole genome sequencing analysis.</title>
        <authorList>
            <person name="Lalancette C."/>
            <person name="Leduc J.-M."/>
            <person name="Levesque S."/>
            <person name="Fournier E."/>
            <person name="Saoud J."/>
            <person name="Faucher S.P."/>
            <person name="Bernard K."/>
            <person name="Martineau C."/>
            <person name="Longtin J."/>
        </authorList>
    </citation>
    <scope>NUCLEOTIDE SEQUENCE [LARGE SCALE GENOMIC DNA]</scope>
    <source>
        <strain evidence="5 6">ID143958</strain>
    </source>
</reference>
<dbReference type="GO" id="GO:0009289">
    <property type="term" value="C:pilus"/>
    <property type="evidence" value="ECO:0007669"/>
    <property type="project" value="InterPro"/>
</dbReference>
<dbReference type="SUPFAM" id="SSF54523">
    <property type="entry name" value="Pili subunits"/>
    <property type="match status" value="1"/>
</dbReference>
<comment type="caution">
    <text evidence="5">The sequence shown here is derived from an EMBL/GenBank/DDBJ whole genome shotgun (WGS) entry which is preliminary data.</text>
</comment>
<name>A0A364LFS0_9GAMM</name>
<dbReference type="EMBL" id="MVJN01000013">
    <property type="protein sequence ID" value="RAP34862.1"/>
    <property type="molecule type" value="Genomic_DNA"/>
</dbReference>
<dbReference type="Pfam" id="PF00114">
    <property type="entry name" value="Pilin"/>
    <property type="match status" value="1"/>
</dbReference>
<gene>
    <name evidence="5" type="ORF">B1207_14305</name>
</gene>
<feature type="compositionally biased region" description="Gly residues" evidence="3">
    <location>
        <begin position="145"/>
        <end position="161"/>
    </location>
</feature>